<dbReference type="Pfam" id="PF12710">
    <property type="entry name" value="HAD"/>
    <property type="match status" value="1"/>
</dbReference>
<evidence type="ECO:0000313" key="5">
    <source>
        <dbReference type="Proteomes" id="UP001465153"/>
    </source>
</evidence>
<accession>A0ABQ0A8F2</accession>
<sequence>MSLAIFDLDNTLIRGDSDHSFGEYLADEGLVDADEFREQNDLFYQQYLQGTLDIFEYSQFALKTLVGKSTDELSFIQKDFFAKKIEKMYLPKAQELIDSHRDQGDDLLIITATNRFVTAPIAQWLGITELLATEPEVINGAYTGKVVGIPCFQDGKVKRLNEWLKSYNGDLNNSCFYSDSFNDIPLLEIVDTPVAVDPDDKLRKHAENNHWKILSLR</sequence>
<dbReference type="NCBIfam" id="TIGR01490">
    <property type="entry name" value="HAD-SF-IB-hyp1"/>
    <property type="match status" value="1"/>
</dbReference>
<dbReference type="Gene3D" id="1.20.1440.100">
    <property type="entry name" value="SG protein - dephosphorylation function"/>
    <property type="match status" value="1"/>
</dbReference>
<evidence type="ECO:0000256" key="1">
    <source>
        <dbReference type="ARBA" id="ARBA00022723"/>
    </source>
</evidence>
<dbReference type="PANTHER" id="PTHR43344">
    <property type="entry name" value="PHOSPHOSERINE PHOSPHATASE"/>
    <property type="match status" value="1"/>
</dbReference>
<dbReference type="SUPFAM" id="SSF56784">
    <property type="entry name" value="HAD-like"/>
    <property type="match status" value="1"/>
</dbReference>
<dbReference type="EMBL" id="BAABWN010000005">
    <property type="protein sequence ID" value="GAA6167929.1"/>
    <property type="molecule type" value="Genomic_DNA"/>
</dbReference>
<dbReference type="InterPro" id="IPR023214">
    <property type="entry name" value="HAD_sf"/>
</dbReference>
<name>A0ABQ0A8F2_9GAMM</name>
<dbReference type="RefSeq" id="WP_233090751.1">
    <property type="nucleotide sequence ID" value="NZ_BAABWN010000005.1"/>
</dbReference>
<comment type="caution">
    <text evidence="4">The sequence shown here is derived from an EMBL/GenBank/DDBJ whole genome shotgun (WGS) entry which is preliminary data.</text>
</comment>
<dbReference type="GO" id="GO:0016787">
    <property type="term" value="F:hydrolase activity"/>
    <property type="evidence" value="ECO:0007669"/>
    <property type="project" value="UniProtKB-KW"/>
</dbReference>
<dbReference type="InterPro" id="IPR006385">
    <property type="entry name" value="HAD_hydro_SerB1"/>
</dbReference>
<dbReference type="InterPro" id="IPR036412">
    <property type="entry name" value="HAD-like_sf"/>
</dbReference>
<dbReference type="PANTHER" id="PTHR43344:SF13">
    <property type="entry name" value="PHOSPHATASE RV3661-RELATED"/>
    <property type="match status" value="1"/>
</dbReference>
<gene>
    <name evidence="4" type="ORF">NBRC116591_17400</name>
</gene>
<keyword evidence="1" id="KW-0479">Metal-binding</keyword>
<protein>
    <submittedName>
        <fullName evidence="4">HAD family hydrolase</fullName>
    </submittedName>
</protein>
<dbReference type="NCBIfam" id="TIGR01488">
    <property type="entry name" value="HAD-SF-IB"/>
    <property type="match status" value="1"/>
</dbReference>
<keyword evidence="5" id="KW-1185">Reference proteome</keyword>
<dbReference type="InterPro" id="IPR050582">
    <property type="entry name" value="HAD-like_SerB"/>
</dbReference>
<dbReference type="Gene3D" id="3.40.50.1000">
    <property type="entry name" value="HAD superfamily/HAD-like"/>
    <property type="match status" value="1"/>
</dbReference>
<reference evidence="4 5" key="1">
    <citation type="submission" date="2024-04" db="EMBL/GenBank/DDBJ databases">
        <title>Draft genome sequence of Sessilibacter corallicola NBRC 116591.</title>
        <authorList>
            <person name="Miyakawa T."/>
            <person name="Kusuya Y."/>
            <person name="Miura T."/>
        </authorList>
    </citation>
    <scope>NUCLEOTIDE SEQUENCE [LARGE SCALE GENOMIC DNA]</scope>
    <source>
        <strain evidence="4 5">KU-00831-HH</strain>
    </source>
</reference>
<evidence type="ECO:0000256" key="3">
    <source>
        <dbReference type="ARBA" id="ARBA00022842"/>
    </source>
</evidence>
<evidence type="ECO:0000256" key="2">
    <source>
        <dbReference type="ARBA" id="ARBA00022801"/>
    </source>
</evidence>
<dbReference type="CDD" id="cd02612">
    <property type="entry name" value="HAD_PGPPase"/>
    <property type="match status" value="1"/>
</dbReference>
<dbReference type="Proteomes" id="UP001465153">
    <property type="component" value="Unassembled WGS sequence"/>
</dbReference>
<keyword evidence="3" id="KW-0460">Magnesium</keyword>
<organism evidence="4 5">
    <name type="scientific">Sessilibacter corallicola</name>
    <dbReference type="NCBI Taxonomy" id="2904075"/>
    <lineage>
        <taxon>Bacteria</taxon>
        <taxon>Pseudomonadati</taxon>
        <taxon>Pseudomonadota</taxon>
        <taxon>Gammaproteobacteria</taxon>
        <taxon>Cellvibrionales</taxon>
        <taxon>Cellvibrionaceae</taxon>
        <taxon>Sessilibacter</taxon>
    </lineage>
</organism>
<proteinExistence type="predicted"/>
<evidence type="ECO:0000313" key="4">
    <source>
        <dbReference type="EMBL" id="GAA6167929.1"/>
    </source>
</evidence>
<keyword evidence="2 4" id="KW-0378">Hydrolase</keyword>